<proteinExistence type="inferred from homology"/>
<dbReference type="HAMAP" id="MF_00365">
    <property type="entry name" value="RecF"/>
    <property type="match status" value="1"/>
</dbReference>
<comment type="subcellular location">
    <subcellularLocation>
        <location evidence="1 9">Cytoplasm</location>
    </subcellularLocation>
</comment>
<evidence type="ECO:0000256" key="8">
    <source>
        <dbReference type="ARBA" id="ARBA00023125"/>
    </source>
</evidence>
<dbReference type="Gene3D" id="3.40.50.300">
    <property type="entry name" value="P-loop containing nucleotide triphosphate hydrolases"/>
    <property type="match status" value="1"/>
</dbReference>
<dbReference type="GO" id="GO:0003697">
    <property type="term" value="F:single-stranded DNA binding"/>
    <property type="evidence" value="ECO:0007669"/>
    <property type="project" value="UniProtKB-UniRule"/>
</dbReference>
<gene>
    <name evidence="9 11" type="primary">recF</name>
    <name evidence="11" type="ORF">KC571_00395</name>
</gene>
<dbReference type="PROSITE" id="PS00617">
    <property type="entry name" value="RECF_1"/>
    <property type="match status" value="1"/>
</dbReference>
<dbReference type="Proteomes" id="UP000701698">
    <property type="component" value="Unassembled WGS sequence"/>
</dbReference>
<name>A0A955LGG8_UNCKA</name>
<keyword evidence="5 9" id="KW-0235">DNA replication</keyword>
<evidence type="ECO:0000256" key="3">
    <source>
        <dbReference type="ARBA" id="ARBA00020170"/>
    </source>
</evidence>
<dbReference type="GO" id="GO:0005524">
    <property type="term" value="F:ATP binding"/>
    <property type="evidence" value="ECO:0007669"/>
    <property type="project" value="UniProtKB-UniRule"/>
</dbReference>
<evidence type="ECO:0000259" key="10">
    <source>
        <dbReference type="Pfam" id="PF02463"/>
    </source>
</evidence>
<evidence type="ECO:0000256" key="7">
    <source>
        <dbReference type="ARBA" id="ARBA00022840"/>
    </source>
</evidence>
<dbReference type="EMBL" id="JAGQKX010000005">
    <property type="protein sequence ID" value="MCA9389842.1"/>
    <property type="molecule type" value="Genomic_DNA"/>
</dbReference>
<dbReference type="SUPFAM" id="SSF52540">
    <property type="entry name" value="P-loop containing nucleoside triphosphate hydrolases"/>
    <property type="match status" value="1"/>
</dbReference>
<evidence type="ECO:0000256" key="9">
    <source>
        <dbReference type="HAMAP-Rule" id="MF_00365"/>
    </source>
</evidence>
<comment type="function">
    <text evidence="9">The RecF protein is involved in DNA metabolism; it is required for DNA replication and normal SOS inducibility. RecF binds preferentially to single-stranded, linear DNA. It also seems to bind ATP.</text>
</comment>
<protein>
    <recommendedName>
        <fullName evidence="3 9">DNA replication and repair protein RecF</fullName>
    </recommendedName>
</protein>
<dbReference type="InterPro" id="IPR001238">
    <property type="entry name" value="DNA-binding_RecF"/>
</dbReference>
<dbReference type="GO" id="GO:0000731">
    <property type="term" value="P:DNA synthesis involved in DNA repair"/>
    <property type="evidence" value="ECO:0007669"/>
    <property type="project" value="TreeGrafter"/>
</dbReference>
<keyword evidence="6 9" id="KW-0547">Nucleotide-binding</keyword>
<keyword evidence="9" id="KW-0742">SOS response</keyword>
<dbReference type="GO" id="GO:0006302">
    <property type="term" value="P:double-strand break repair"/>
    <property type="evidence" value="ECO:0007669"/>
    <property type="project" value="TreeGrafter"/>
</dbReference>
<evidence type="ECO:0000313" key="11">
    <source>
        <dbReference type="EMBL" id="MCA9389842.1"/>
    </source>
</evidence>
<feature type="domain" description="RecF/RecN/SMC N-terminal" evidence="10">
    <location>
        <begin position="1"/>
        <end position="347"/>
    </location>
</feature>
<dbReference type="PANTHER" id="PTHR32182:SF0">
    <property type="entry name" value="DNA REPLICATION AND REPAIR PROTEIN RECF"/>
    <property type="match status" value="1"/>
</dbReference>
<keyword evidence="8 9" id="KW-0238">DNA-binding</keyword>
<keyword evidence="4 9" id="KW-0963">Cytoplasm</keyword>
<feature type="binding site" evidence="9">
    <location>
        <begin position="29"/>
        <end position="36"/>
    </location>
    <ligand>
        <name>ATP</name>
        <dbReference type="ChEBI" id="CHEBI:30616"/>
    </ligand>
</feature>
<reference evidence="11" key="2">
    <citation type="journal article" date="2021" name="Microbiome">
        <title>Successional dynamics and alternative stable states in a saline activated sludge microbial community over 9 years.</title>
        <authorList>
            <person name="Wang Y."/>
            <person name="Ye J."/>
            <person name="Ju F."/>
            <person name="Liu L."/>
            <person name="Boyd J.A."/>
            <person name="Deng Y."/>
            <person name="Parks D.H."/>
            <person name="Jiang X."/>
            <person name="Yin X."/>
            <person name="Woodcroft B.J."/>
            <person name="Tyson G.W."/>
            <person name="Hugenholtz P."/>
            <person name="Polz M.F."/>
            <person name="Zhang T."/>
        </authorList>
    </citation>
    <scope>NUCLEOTIDE SEQUENCE</scope>
    <source>
        <strain evidence="11">HKST-UBA01</strain>
    </source>
</reference>
<dbReference type="InterPro" id="IPR003395">
    <property type="entry name" value="RecF/RecN/SMC_N"/>
</dbReference>
<evidence type="ECO:0000256" key="4">
    <source>
        <dbReference type="ARBA" id="ARBA00022490"/>
    </source>
</evidence>
<dbReference type="Gene3D" id="1.20.1050.90">
    <property type="entry name" value="RecF/RecN/SMC, N-terminal domain"/>
    <property type="match status" value="1"/>
</dbReference>
<evidence type="ECO:0000256" key="1">
    <source>
        <dbReference type="ARBA" id="ARBA00004496"/>
    </source>
</evidence>
<keyword evidence="7 9" id="KW-0067">ATP-binding</keyword>
<evidence type="ECO:0000256" key="5">
    <source>
        <dbReference type="ARBA" id="ARBA00022705"/>
    </source>
</evidence>
<keyword evidence="9" id="KW-0227">DNA damage</keyword>
<dbReference type="InterPro" id="IPR027417">
    <property type="entry name" value="P-loop_NTPase"/>
</dbReference>
<dbReference type="Pfam" id="PF02463">
    <property type="entry name" value="SMC_N"/>
    <property type="match status" value="1"/>
</dbReference>
<reference evidence="11" key="1">
    <citation type="submission" date="2020-04" db="EMBL/GenBank/DDBJ databases">
        <authorList>
            <person name="Zhang T."/>
        </authorList>
    </citation>
    <scope>NUCLEOTIDE SEQUENCE</scope>
    <source>
        <strain evidence="11">HKST-UBA01</strain>
    </source>
</reference>
<dbReference type="GO" id="GO:0005737">
    <property type="term" value="C:cytoplasm"/>
    <property type="evidence" value="ECO:0007669"/>
    <property type="project" value="UniProtKB-SubCell"/>
</dbReference>
<keyword evidence="9" id="KW-0234">DNA repair</keyword>
<evidence type="ECO:0000313" key="12">
    <source>
        <dbReference type="Proteomes" id="UP000701698"/>
    </source>
</evidence>
<evidence type="ECO:0000256" key="6">
    <source>
        <dbReference type="ARBA" id="ARBA00022741"/>
    </source>
</evidence>
<comment type="caution">
    <text evidence="11">The sequence shown here is derived from an EMBL/GenBank/DDBJ whole genome shotgun (WGS) entry which is preliminary data.</text>
</comment>
<dbReference type="AlphaFoldDB" id="A0A955LGG8"/>
<accession>A0A955LGG8</accession>
<dbReference type="GO" id="GO:0009432">
    <property type="term" value="P:SOS response"/>
    <property type="evidence" value="ECO:0007669"/>
    <property type="project" value="UniProtKB-UniRule"/>
</dbReference>
<dbReference type="PANTHER" id="PTHR32182">
    <property type="entry name" value="DNA REPLICATION AND REPAIR PROTEIN RECF"/>
    <property type="match status" value="1"/>
</dbReference>
<dbReference type="InterPro" id="IPR042174">
    <property type="entry name" value="RecF_2"/>
</dbReference>
<evidence type="ECO:0000256" key="2">
    <source>
        <dbReference type="ARBA" id="ARBA00008016"/>
    </source>
</evidence>
<dbReference type="InterPro" id="IPR018078">
    <property type="entry name" value="DNA-binding_RecF_CS"/>
</dbReference>
<dbReference type="NCBIfam" id="TIGR00611">
    <property type="entry name" value="recf"/>
    <property type="match status" value="1"/>
</dbReference>
<organism evidence="11 12">
    <name type="scientific">candidate division WWE3 bacterium</name>
    <dbReference type="NCBI Taxonomy" id="2053526"/>
    <lineage>
        <taxon>Bacteria</taxon>
        <taxon>Katanobacteria</taxon>
    </lineage>
</organism>
<dbReference type="GO" id="GO:0006260">
    <property type="term" value="P:DNA replication"/>
    <property type="evidence" value="ECO:0007669"/>
    <property type="project" value="UniProtKB-UniRule"/>
</dbReference>
<comment type="similarity">
    <text evidence="2 9">Belongs to the RecF family.</text>
</comment>
<sequence length="368" mass="42142">MIKNIVLTNFRNFSEYSLHDLPQITVISGVNGIGKTNLVEAISLASGSTWHRYGKITEVVKWGEKFAAIDILTNSNDPTKIRCVVQANRARFLVNTVEAKQSLVRDKITTLTFSPSEVNLFRGDPATRRKFLDALLFFISPEYANRWSTYHRALKQRNAALRHQQFSQLPIWEADLSQSAAVLLIGRNWLIRALETLYALEGTFNYLASPRKVLPLLPESGTLEENLASHAREIEDFLRDKWEELREKEKMVGFTLMGPQRDDWGMLVTFPNRTDRPIDIGTYASRGQQRMSVINVQFAALDLLERYCLNKPIWLLDDVFSELDTEHQKQVVSVASRYQTFITTTNAQYEGVNSVLEKNDTQLIELPQ</sequence>